<comment type="similarity">
    <text evidence="1 4">Belongs to the iron/ascorbate-dependent oxidoreductase family.</text>
</comment>
<dbReference type="EMBL" id="BSYO01000005">
    <property type="protein sequence ID" value="GMH04574.1"/>
    <property type="molecule type" value="Genomic_DNA"/>
</dbReference>
<organism evidence="6 7">
    <name type="scientific">Nepenthes gracilis</name>
    <name type="common">Slender pitcher plant</name>
    <dbReference type="NCBI Taxonomy" id="150966"/>
    <lineage>
        <taxon>Eukaryota</taxon>
        <taxon>Viridiplantae</taxon>
        <taxon>Streptophyta</taxon>
        <taxon>Embryophyta</taxon>
        <taxon>Tracheophyta</taxon>
        <taxon>Spermatophyta</taxon>
        <taxon>Magnoliopsida</taxon>
        <taxon>eudicotyledons</taxon>
        <taxon>Gunneridae</taxon>
        <taxon>Pentapetalae</taxon>
        <taxon>Caryophyllales</taxon>
        <taxon>Nepenthaceae</taxon>
        <taxon>Nepenthes</taxon>
    </lineage>
</organism>
<proteinExistence type="inferred from homology"/>
<dbReference type="InterPro" id="IPR050295">
    <property type="entry name" value="Plant_2OG-oxidoreductases"/>
</dbReference>
<reference evidence="6" key="1">
    <citation type="submission" date="2023-05" db="EMBL/GenBank/DDBJ databases">
        <title>Nepenthes gracilis genome sequencing.</title>
        <authorList>
            <person name="Fukushima K."/>
        </authorList>
    </citation>
    <scope>NUCLEOTIDE SEQUENCE</scope>
    <source>
        <strain evidence="6">SING2019-196</strain>
    </source>
</reference>
<evidence type="ECO:0000313" key="7">
    <source>
        <dbReference type="Proteomes" id="UP001279734"/>
    </source>
</evidence>
<dbReference type="Proteomes" id="UP001279734">
    <property type="component" value="Unassembled WGS sequence"/>
</dbReference>
<feature type="domain" description="Fe2OG dioxygenase" evidence="5">
    <location>
        <begin position="167"/>
        <end position="269"/>
    </location>
</feature>
<dbReference type="Pfam" id="PF03171">
    <property type="entry name" value="2OG-FeII_Oxy"/>
    <property type="match status" value="1"/>
</dbReference>
<dbReference type="Pfam" id="PF14226">
    <property type="entry name" value="DIOX_N"/>
    <property type="match status" value="1"/>
</dbReference>
<dbReference type="PROSITE" id="PS51471">
    <property type="entry name" value="FE2OG_OXY"/>
    <property type="match status" value="1"/>
</dbReference>
<dbReference type="InterPro" id="IPR044861">
    <property type="entry name" value="IPNS-like_FE2OG_OXY"/>
</dbReference>
<evidence type="ECO:0000313" key="6">
    <source>
        <dbReference type="EMBL" id="GMH04574.1"/>
    </source>
</evidence>
<comment type="caution">
    <text evidence="6">The sequence shown here is derived from an EMBL/GenBank/DDBJ whole genome shotgun (WGS) entry which is preliminary data.</text>
</comment>
<name>A0AAD3XHB8_NEPGR</name>
<gene>
    <name evidence="6" type="ORF">Nepgr_006414</name>
</gene>
<protein>
    <recommendedName>
        <fullName evidence="5">Fe2OG dioxygenase domain-containing protein</fullName>
    </recommendedName>
</protein>
<keyword evidence="4" id="KW-0560">Oxidoreductase</keyword>
<accession>A0AAD3XHB8</accession>
<dbReference type="Gene3D" id="2.60.120.330">
    <property type="entry name" value="B-lactam Antibiotic, Isopenicillin N Synthase, Chain"/>
    <property type="match status" value="1"/>
</dbReference>
<evidence type="ECO:0000256" key="3">
    <source>
        <dbReference type="ARBA" id="ARBA00023004"/>
    </source>
</evidence>
<dbReference type="InterPro" id="IPR027443">
    <property type="entry name" value="IPNS-like_sf"/>
</dbReference>
<dbReference type="InterPro" id="IPR005123">
    <property type="entry name" value="Oxoglu/Fe-dep_dioxygenase_dom"/>
</dbReference>
<sequence>MAASFEAELPSKPVQEIAQSTKEVPERFIHKNGYPQDIHDSVPLMDPLLIDLSLISTEAELQKLQFALTSWGCFQVINHGMTSSFLDEVRHVAEQFFALPLEEKQKLYLTVYPEDLRKLNFWPENLPRFREVVLEYVTNLKIMLEVILKAIARALTLEENCFLNEHGEATMIARFNFYPSCPAPQRVFGLKPHGDGTTITMLLQDKEVEGLQVLKDDNWFRVPVIPHAIFINAGDLAEIMSNGIIRTAVHRVVTNSERERISLAVFCLPNPDAETGPLNELINADRPQMYKKVKNYIELFFQHYQLGQRAIDVAKL</sequence>
<keyword evidence="2 4" id="KW-0479">Metal-binding</keyword>
<dbReference type="GO" id="GO:0046872">
    <property type="term" value="F:metal ion binding"/>
    <property type="evidence" value="ECO:0007669"/>
    <property type="project" value="UniProtKB-KW"/>
</dbReference>
<keyword evidence="3 4" id="KW-0408">Iron</keyword>
<dbReference type="InterPro" id="IPR026992">
    <property type="entry name" value="DIOX_N"/>
</dbReference>
<dbReference type="PANTHER" id="PTHR47991">
    <property type="entry name" value="OXOGLUTARATE/IRON-DEPENDENT DIOXYGENASE"/>
    <property type="match status" value="1"/>
</dbReference>
<dbReference type="AlphaFoldDB" id="A0AAD3XHB8"/>
<keyword evidence="7" id="KW-1185">Reference proteome</keyword>
<dbReference type="SUPFAM" id="SSF51197">
    <property type="entry name" value="Clavaminate synthase-like"/>
    <property type="match status" value="1"/>
</dbReference>
<evidence type="ECO:0000256" key="2">
    <source>
        <dbReference type="ARBA" id="ARBA00022723"/>
    </source>
</evidence>
<dbReference type="GO" id="GO:0016491">
    <property type="term" value="F:oxidoreductase activity"/>
    <property type="evidence" value="ECO:0007669"/>
    <property type="project" value="UniProtKB-KW"/>
</dbReference>
<evidence type="ECO:0000256" key="1">
    <source>
        <dbReference type="ARBA" id="ARBA00008056"/>
    </source>
</evidence>
<evidence type="ECO:0000259" key="5">
    <source>
        <dbReference type="PROSITE" id="PS51471"/>
    </source>
</evidence>
<evidence type="ECO:0000256" key="4">
    <source>
        <dbReference type="RuleBase" id="RU003682"/>
    </source>
</evidence>